<evidence type="ECO:0000313" key="6">
    <source>
        <dbReference type="EMBL" id="KXA99856.1"/>
    </source>
</evidence>
<evidence type="ECO:0000256" key="2">
    <source>
        <dbReference type="ARBA" id="ARBA00022448"/>
    </source>
</evidence>
<evidence type="ECO:0000313" key="7">
    <source>
        <dbReference type="Proteomes" id="UP000070341"/>
    </source>
</evidence>
<dbReference type="InterPro" id="IPR003593">
    <property type="entry name" value="AAA+_ATPase"/>
</dbReference>
<dbReference type="Gene3D" id="3.40.50.300">
    <property type="entry name" value="P-loop containing nucleotide triphosphate hydrolases"/>
    <property type="match status" value="1"/>
</dbReference>
<evidence type="ECO:0000256" key="1">
    <source>
        <dbReference type="ARBA" id="ARBA00005417"/>
    </source>
</evidence>
<dbReference type="InterPro" id="IPR025302">
    <property type="entry name" value="DrrA1/2-like_C"/>
</dbReference>
<dbReference type="PANTHER" id="PTHR42711">
    <property type="entry name" value="ABC TRANSPORTER ATP-BINDING PROTEIN"/>
    <property type="match status" value="1"/>
</dbReference>
<evidence type="ECO:0000256" key="3">
    <source>
        <dbReference type="ARBA" id="ARBA00022741"/>
    </source>
</evidence>
<dbReference type="SMART" id="SM00382">
    <property type="entry name" value="AAA"/>
    <property type="match status" value="1"/>
</dbReference>
<dbReference type="SUPFAM" id="SSF52540">
    <property type="entry name" value="P-loop containing nucleoside triphosphate hydrolases"/>
    <property type="match status" value="1"/>
</dbReference>
<keyword evidence="2" id="KW-0813">Transport</keyword>
<proteinExistence type="inferred from homology"/>
<dbReference type="PANTHER" id="PTHR42711:SF5">
    <property type="entry name" value="ABC TRANSPORTER ATP-BINDING PROTEIN NATA"/>
    <property type="match status" value="1"/>
</dbReference>
<dbReference type="EMBL" id="LHXU01000028">
    <property type="protein sequence ID" value="KXA99856.1"/>
    <property type="molecule type" value="Genomic_DNA"/>
</dbReference>
<dbReference type="PROSITE" id="PS50893">
    <property type="entry name" value="ABC_TRANSPORTER_2"/>
    <property type="match status" value="1"/>
</dbReference>
<comment type="caution">
    <text evidence="6">The sequence shown here is derived from an EMBL/GenBank/DDBJ whole genome shotgun (WGS) entry which is preliminary data.</text>
</comment>
<feature type="domain" description="ABC transporter" evidence="5">
    <location>
        <begin position="9"/>
        <end position="236"/>
    </location>
</feature>
<dbReference type="Proteomes" id="UP000070341">
    <property type="component" value="Unassembled WGS sequence"/>
</dbReference>
<keyword evidence="7" id="KW-1185">Reference proteome</keyword>
<dbReference type="GO" id="GO:0016887">
    <property type="term" value="F:ATP hydrolysis activity"/>
    <property type="evidence" value="ECO:0007669"/>
    <property type="project" value="InterPro"/>
</dbReference>
<comment type="similarity">
    <text evidence="1">Belongs to the ABC transporter superfamily.</text>
</comment>
<protein>
    <recommendedName>
        <fullName evidence="5">ABC transporter domain-containing protein</fullName>
    </recommendedName>
</protein>
<sequence>MSDVDSYPVVLEDLTKEFGDLVAVDSASFNIFEGEFFGLLGPNGAGKTTLINMLIGLATPTSGTAYVYGNDITKEYRKVHSRIGFAPSEGNFDREYNTMENLEYHAGYFGVSREERERRAEKYLNMFDLWDKRDKKTYQLSTGMKTKLLFARALMSEPDILILDEPTSGLDVETRKKVHTYLEELDRTILLTTHQIEEAEKLCDRVAIMNDGEILAVEPPEKLKRKGGTDVVEISLEERIDQVPEFLSREEFQTSLVDGGTKIRTVAPDGNEIAAEVSERLFRSGLEVKSIDIEKSSLEDIFLRLTERED</sequence>
<dbReference type="InterPro" id="IPR050763">
    <property type="entry name" value="ABC_transporter_ATP-binding"/>
</dbReference>
<keyword evidence="4" id="KW-0067">ATP-binding</keyword>
<dbReference type="Pfam" id="PF00005">
    <property type="entry name" value="ABC_tran"/>
    <property type="match status" value="1"/>
</dbReference>
<name>A0A133V094_9EURY</name>
<dbReference type="InterPro" id="IPR003439">
    <property type="entry name" value="ABC_transporter-like_ATP-bd"/>
</dbReference>
<gene>
    <name evidence="6" type="ORF">AKJ40_02305</name>
</gene>
<organism evidence="6 7">
    <name type="scientific">candidate division MSBL1 archaeon SCGC-AAA259M10</name>
    <dbReference type="NCBI Taxonomy" id="1698270"/>
    <lineage>
        <taxon>Archaea</taxon>
        <taxon>Methanobacteriati</taxon>
        <taxon>Methanobacteriota</taxon>
        <taxon>candidate division MSBL1</taxon>
    </lineage>
</organism>
<dbReference type="InterPro" id="IPR027417">
    <property type="entry name" value="P-loop_NTPase"/>
</dbReference>
<dbReference type="GO" id="GO:0005524">
    <property type="term" value="F:ATP binding"/>
    <property type="evidence" value="ECO:0007669"/>
    <property type="project" value="UniProtKB-KW"/>
</dbReference>
<keyword evidence="3" id="KW-0547">Nucleotide-binding</keyword>
<accession>A0A133V094</accession>
<dbReference type="AlphaFoldDB" id="A0A133V094"/>
<evidence type="ECO:0000256" key="4">
    <source>
        <dbReference type="ARBA" id="ARBA00022840"/>
    </source>
</evidence>
<dbReference type="Pfam" id="PF13732">
    <property type="entry name" value="DrrA1-3_C"/>
    <property type="match status" value="1"/>
</dbReference>
<evidence type="ECO:0000259" key="5">
    <source>
        <dbReference type="PROSITE" id="PS50893"/>
    </source>
</evidence>
<reference evidence="6 7" key="1">
    <citation type="journal article" date="2016" name="Sci. Rep.">
        <title>Metabolic traits of an uncultured archaeal lineage -MSBL1- from brine pools of the Red Sea.</title>
        <authorList>
            <person name="Mwirichia R."/>
            <person name="Alam I."/>
            <person name="Rashid M."/>
            <person name="Vinu M."/>
            <person name="Ba-Alawi W."/>
            <person name="Anthony Kamau A."/>
            <person name="Kamanda Ngugi D."/>
            <person name="Goker M."/>
            <person name="Klenk H.P."/>
            <person name="Bajic V."/>
            <person name="Stingl U."/>
        </authorList>
    </citation>
    <scope>NUCLEOTIDE SEQUENCE [LARGE SCALE GENOMIC DNA]</scope>
    <source>
        <strain evidence="6">SCGC-AAA259M10</strain>
    </source>
</reference>